<keyword evidence="7" id="KW-1185">Reference proteome</keyword>
<dbReference type="RefSeq" id="WP_158157891.1">
    <property type="nucleotide sequence ID" value="NZ_CP056030.1"/>
</dbReference>
<evidence type="ECO:0000256" key="4">
    <source>
        <dbReference type="ARBA" id="ARBA00023163"/>
    </source>
</evidence>
<keyword evidence="2" id="KW-0805">Transcription regulation</keyword>
<dbReference type="CDD" id="cd08422">
    <property type="entry name" value="PBP2_CrgA_like"/>
    <property type="match status" value="1"/>
</dbReference>
<sequence>MNIFQHMRAFVAVAQTGSFTLAAEQMNTTTANLSRAVSNLETHLRTRLLNRTTRRIAMTEAGKRYYQRCESILASVAEAESEAQATQDYAAGSLKVHAMAGIGMHYVIEAMADYRERFPEVSFDLHLSNRVPDLIEEGFDVSIVLAAQLPDSGYISQRLGTIYSVLCAAPRYLERRGAPQTPAELEDHECLLMSSVAYPDNRWQFEGPDGPVVAALRASPFQVNAIDAMRVAIRSGMGIGVLPSYSAIDGLRNGELKRVLPGYRLQRLNLYAIYPSRLYLDAKIRTWVEHLRASLPQALAEEESDLNEQVEARG</sequence>
<dbReference type="AlphaFoldDB" id="A0A7D5D824"/>
<dbReference type="InterPro" id="IPR005119">
    <property type="entry name" value="LysR_subst-bd"/>
</dbReference>
<evidence type="ECO:0000313" key="6">
    <source>
        <dbReference type="EMBL" id="QKZ05138.1"/>
    </source>
</evidence>
<dbReference type="Pfam" id="PF03466">
    <property type="entry name" value="LysR_substrate"/>
    <property type="match status" value="1"/>
</dbReference>
<dbReference type="PANTHER" id="PTHR30537:SF5">
    <property type="entry name" value="HTH-TYPE TRANSCRIPTIONAL ACTIVATOR TTDR-RELATED"/>
    <property type="match status" value="1"/>
</dbReference>
<dbReference type="Gene3D" id="3.40.190.290">
    <property type="match status" value="1"/>
</dbReference>
<protein>
    <submittedName>
        <fullName evidence="6">LysR family transcriptional regulator</fullName>
    </submittedName>
</protein>
<dbReference type="InterPro" id="IPR036388">
    <property type="entry name" value="WH-like_DNA-bd_sf"/>
</dbReference>
<dbReference type="PROSITE" id="PS50931">
    <property type="entry name" value="HTH_LYSR"/>
    <property type="match status" value="1"/>
</dbReference>
<dbReference type="FunFam" id="1.10.10.10:FF:000001">
    <property type="entry name" value="LysR family transcriptional regulator"/>
    <property type="match status" value="1"/>
</dbReference>
<gene>
    <name evidence="6" type="ORF">HWQ56_15610</name>
</gene>
<dbReference type="GO" id="GO:0003700">
    <property type="term" value="F:DNA-binding transcription factor activity"/>
    <property type="evidence" value="ECO:0007669"/>
    <property type="project" value="InterPro"/>
</dbReference>
<keyword evidence="3" id="KW-0238">DNA-binding</keyword>
<dbReference type="SUPFAM" id="SSF46785">
    <property type="entry name" value="Winged helix' DNA-binding domain"/>
    <property type="match status" value="1"/>
</dbReference>
<evidence type="ECO:0000256" key="3">
    <source>
        <dbReference type="ARBA" id="ARBA00023125"/>
    </source>
</evidence>
<proteinExistence type="inferred from homology"/>
<name>A0A7D5D824_9PSED</name>
<keyword evidence="4" id="KW-0804">Transcription</keyword>
<evidence type="ECO:0000256" key="1">
    <source>
        <dbReference type="ARBA" id="ARBA00009437"/>
    </source>
</evidence>
<dbReference type="PANTHER" id="PTHR30537">
    <property type="entry name" value="HTH-TYPE TRANSCRIPTIONAL REGULATOR"/>
    <property type="match status" value="1"/>
</dbReference>
<dbReference type="SUPFAM" id="SSF53850">
    <property type="entry name" value="Periplasmic binding protein-like II"/>
    <property type="match status" value="1"/>
</dbReference>
<comment type="similarity">
    <text evidence="1">Belongs to the LysR transcriptional regulatory family.</text>
</comment>
<evidence type="ECO:0000256" key="2">
    <source>
        <dbReference type="ARBA" id="ARBA00023015"/>
    </source>
</evidence>
<evidence type="ECO:0000259" key="5">
    <source>
        <dbReference type="PROSITE" id="PS50931"/>
    </source>
</evidence>
<dbReference type="EMBL" id="CP056030">
    <property type="protein sequence ID" value="QKZ05138.1"/>
    <property type="molecule type" value="Genomic_DNA"/>
</dbReference>
<dbReference type="InterPro" id="IPR036390">
    <property type="entry name" value="WH_DNA-bd_sf"/>
</dbReference>
<dbReference type="Pfam" id="PF00126">
    <property type="entry name" value="HTH_1"/>
    <property type="match status" value="1"/>
</dbReference>
<dbReference type="Proteomes" id="UP000509568">
    <property type="component" value="Chromosome"/>
</dbReference>
<dbReference type="InterPro" id="IPR058163">
    <property type="entry name" value="LysR-type_TF_proteobact-type"/>
</dbReference>
<organism evidence="6 7">
    <name type="scientific">Pseudomonas eucalypticola</name>
    <dbReference type="NCBI Taxonomy" id="2599595"/>
    <lineage>
        <taxon>Bacteria</taxon>
        <taxon>Pseudomonadati</taxon>
        <taxon>Pseudomonadota</taxon>
        <taxon>Gammaproteobacteria</taxon>
        <taxon>Pseudomonadales</taxon>
        <taxon>Pseudomonadaceae</taxon>
        <taxon>Pseudomonas</taxon>
    </lineage>
</organism>
<accession>A0A7D5D824</accession>
<dbReference type="KEGG" id="pez:HWQ56_15610"/>
<reference evidence="6 7" key="1">
    <citation type="submission" date="2020-06" db="EMBL/GenBank/DDBJ databases">
        <title>Pseudomonas eucalypticola sp. nov., an endophyte of Eucalyptus dunnii leaves with biocontrol ability of eucalyptus leaf blight.</title>
        <authorList>
            <person name="Liu Y."/>
            <person name="Song Z."/>
            <person name="Zeng H."/>
            <person name="Lu M."/>
            <person name="Wang X."/>
            <person name="Lian X."/>
            <person name="Zhang Q."/>
        </authorList>
    </citation>
    <scope>NUCLEOTIDE SEQUENCE [LARGE SCALE GENOMIC DNA]</scope>
    <source>
        <strain evidence="6 7">NP-1</strain>
    </source>
</reference>
<dbReference type="InterPro" id="IPR000847">
    <property type="entry name" value="LysR_HTH_N"/>
</dbReference>
<dbReference type="Gene3D" id="1.10.10.10">
    <property type="entry name" value="Winged helix-like DNA-binding domain superfamily/Winged helix DNA-binding domain"/>
    <property type="match status" value="1"/>
</dbReference>
<dbReference type="GO" id="GO:0003677">
    <property type="term" value="F:DNA binding"/>
    <property type="evidence" value="ECO:0007669"/>
    <property type="project" value="UniProtKB-KW"/>
</dbReference>
<feature type="domain" description="HTH lysR-type" evidence="5">
    <location>
        <begin position="1"/>
        <end position="59"/>
    </location>
</feature>
<evidence type="ECO:0000313" key="7">
    <source>
        <dbReference type="Proteomes" id="UP000509568"/>
    </source>
</evidence>